<evidence type="ECO:0000313" key="14">
    <source>
        <dbReference type="EMBL" id="ACV78572.1"/>
    </source>
</evidence>
<dbReference type="Pfam" id="PF02852">
    <property type="entry name" value="Pyr_redox_dim"/>
    <property type="match status" value="1"/>
</dbReference>
<evidence type="ECO:0000256" key="1">
    <source>
        <dbReference type="ARBA" id="ARBA00007532"/>
    </source>
</evidence>
<feature type="binding site" evidence="9">
    <location>
        <position position="274"/>
    </location>
    <ligand>
        <name>NAD(+)</name>
        <dbReference type="ChEBI" id="CHEBI:57540"/>
    </ligand>
</feature>
<feature type="active site" description="Proton acceptor" evidence="8">
    <location>
        <position position="450"/>
    </location>
</feature>
<keyword evidence="6" id="KW-1015">Disulfide bond</keyword>
<dbReference type="Gene3D" id="3.50.50.60">
    <property type="entry name" value="FAD/NAD(P)-binding domain"/>
    <property type="match status" value="2"/>
</dbReference>
<dbReference type="Proteomes" id="UP000002218">
    <property type="component" value="Chromosome"/>
</dbReference>
<evidence type="ECO:0000259" key="13">
    <source>
        <dbReference type="Pfam" id="PF07992"/>
    </source>
</evidence>
<dbReference type="InterPro" id="IPR016156">
    <property type="entry name" value="FAD/NAD-linked_Rdtase_dimer_sf"/>
</dbReference>
<reference evidence="14 15" key="2">
    <citation type="journal article" date="2010" name="Stand. Genomic Sci.">
        <title>Complete genome sequence of Nakamurella multipartita type strain (Y-104).</title>
        <authorList>
            <person name="Tice H."/>
            <person name="Mayilraj S."/>
            <person name="Sims D."/>
            <person name="Lapidus A."/>
            <person name="Nolan M."/>
            <person name="Lucas S."/>
            <person name="Glavina Del Rio T."/>
            <person name="Copeland A."/>
            <person name="Cheng J.F."/>
            <person name="Meincke L."/>
            <person name="Bruce D."/>
            <person name="Goodwin L."/>
            <person name="Pitluck S."/>
            <person name="Ivanova N."/>
            <person name="Mavromatis K."/>
            <person name="Ovchinnikova G."/>
            <person name="Pati A."/>
            <person name="Chen A."/>
            <person name="Palaniappan K."/>
            <person name="Land M."/>
            <person name="Hauser L."/>
            <person name="Chang Y.J."/>
            <person name="Jeffries C.D."/>
            <person name="Detter J.C."/>
            <person name="Brettin T."/>
            <person name="Rohde M."/>
            <person name="Goker M."/>
            <person name="Bristow J."/>
            <person name="Eisen J.A."/>
            <person name="Markowitz V."/>
            <person name="Hugenholtz P."/>
            <person name="Kyrpides N.C."/>
            <person name="Klenk H.P."/>
            <person name="Chen F."/>
        </authorList>
    </citation>
    <scope>NUCLEOTIDE SEQUENCE [LARGE SCALE GENOMIC DNA]</scope>
    <source>
        <strain evidence="15">ATCC 700099 / DSM 44233 / CIP 104796 / JCM 9543 / NBRC 105858 / Y-104</strain>
    </source>
</reference>
<keyword evidence="2 11" id="KW-0285">Flavoprotein</keyword>
<evidence type="ECO:0000256" key="5">
    <source>
        <dbReference type="ARBA" id="ARBA00023002"/>
    </source>
</evidence>
<dbReference type="PANTHER" id="PTHR43014:SF5">
    <property type="entry name" value="GLUTATHIONE REDUCTASE (NADPH)"/>
    <property type="match status" value="1"/>
</dbReference>
<evidence type="ECO:0000256" key="7">
    <source>
        <dbReference type="ARBA" id="ARBA00023284"/>
    </source>
</evidence>
<feature type="binding site" evidence="9">
    <location>
        <begin position="184"/>
        <end position="191"/>
    </location>
    <ligand>
        <name>NAD(+)</name>
        <dbReference type="ChEBI" id="CHEBI:57540"/>
    </ligand>
</feature>
<dbReference type="InterPro" id="IPR001100">
    <property type="entry name" value="Pyr_nuc-diS_OxRdtase"/>
</dbReference>
<keyword evidence="9" id="KW-0547">Nucleotide-binding</keyword>
<dbReference type="PRINTS" id="PR00368">
    <property type="entry name" value="FADPNR"/>
</dbReference>
<dbReference type="InParanoid" id="C8XJA7"/>
<dbReference type="InterPro" id="IPR012999">
    <property type="entry name" value="Pyr_OxRdtase_I_AS"/>
</dbReference>
<evidence type="ECO:0000256" key="2">
    <source>
        <dbReference type="ARBA" id="ARBA00022630"/>
    </source>
</evidence>
<comment type="similarity">
    <text evidence="1 11">Belongs to the class-I pyridine nucleotide-disulfide oxidoreductase family.</text>
</comment>
<dbReference type="InterPro" id="IPR036188">
    <property type="entry name" value="FAD/NAD-bd_sf"/>
</dbReference>
<keyword evidence="4" id="KW-0521">NADP</keyword>
<dbReference type="NCBIfam" id="NF005884">
    <property type="entry name" value="PRK07846.1"/>
    <property type="match status" value="1"/>
</dbReference>
<evidence type="ECO:0000259" key="12">
    <source>
        <dbReference type="Pfam" id="PF02852"/>
    </source>
</evidence>
<reference evidence="15" key="1">
    <citation type="submission" date="2009-09" db="EMBL/GenBank/DDBJ databases">
        <title>The complete genome of Nakamurella multipartita DSM 44233.</title>
        <authorList>
            <consortium name="US DOE Joint Genome Institute (JGI-PGF)"/>
            <person name="Lucas S."/>
            <person name="Copeland A."/>
            <person name="Lapidus A."/>
            <person name="Glavina del Rio T."/>
            <person name="Dalin E."/>
            <person name="Tice H."/>
            <person name="Bruce D."/>
            <person name="Goodwin L."/>
            <person name="Pitluck S."/>
            <person name="Kyrpides N."/>
            <person name="Mavromatis K."/>
            <person name="Ivanova N."/>
            <person name="Ovchinnikova G."/>
            <person name="Sims D."/>
            <person name="Meincke L."/>
            <person name="Brettin T."/>
            <person name="Detter J.C."/>
            <person name="Han C."/>
            <person name="Larimer F."/>
            <person name="Land M."/>
            <person name="Hauser L."/>
            <person name="Markowitz V."/>
            <person name="Cheng J.-F."/>
            <person name="Hugenholtz P."/>
            <person name="Woyke T."/>
            <person name="Wu D."/>
            <person name="Klenk H.-P."/>
            <person name="Eisen J.A."/>
        </authorList>
    </citation>
    <scope>NUCLEOTIDE SEQUENCE [LARGE SCALE GENOMIC DNA]</scope>
    <source>
        <strain evidence="15">ATCC 700099 / DSM 44233 / CIP 104796 / JCM 9543 / NBRC 105858 / Y-104</strain>
    </source>
</reference>
<dbReference type="GO" id="GO:0000166">
    <property type="term" value="F:nucleotide binding"/>
    <property type="evidence" value="ECO:0007669"/>
    <property type="project" value="UniProtKB-KW"/>
</dbReference>
<keyword evidence="7 11" id="KW-0676">Redox-active center</keyword>
<dbReference type="FunFam" id="3.30.390.30:FF:000001">
    <property type="entry name" value="Dihydrolipoyl dehydrogenase"/>
    <property type="match status" value="1"/>
</dbReference>
<dbReference type="EMBL" id="CP001737">
    <property type="protein sequence ID" value="ACV78572.1"/>
    <property type="molecule type" value="Genomic_DNA"/>
</dbReference>
<keyword evidence="15" id="KW-1185">Reference proteome</keyword>
<keyword evidence="3 9" id="KW-0274">FAD</keyword>
<evidence type="ECO:0000256" key="8">
    <source>
        <dbReference type="PIRSR" id="PIRSR000350-2"/>
    </source>
</evidence>
<organism evidence="14 15">
    <name type="scientific">Nakamurella multipartita (strain ATCC 700099 / DSM 44233 / CIP 104796 / JCM 9543 / NBRC 105858 / Y-104)</name>
    <name type="common">Microsphaera multipartita</name>
    <dbReference type="NCBI Taxonomy" id="479431"/>
    <lineage>
        <taxon>Bacteria</taxon>
        <taxon>Bacillati</taxon>
        <taxon>Actinomycetota</taxon>
        <taxon>Actinomycetes</taxon>
        <taxon>Nakamurellales</taxon>
        <taxon>Nakamurellaceae</taxon>
        <taxon>Nakamurella</taxon>
    </lineage>
</organism>
<feature type="binding site" evidence="9">
    <location>
        <position position="315"/>
    </location>
    <ligand>
        <name>FAD</name>
        <dbReference type="ChEBI" id="CHEBI:57692"/>
    </ligand>
</feature>
<comment type="cofactor">
    <cofactor evidence="9">
        <name>FAD</name>
        <dbReference type="ChEBI" id="CHEBI:57692"/>
    </cofactor>
    <text evidence="9">Binds 1 FAD per subunit.</text>
</comment>
<dbReference type="OrthoDB" id="4763248at2"/>
<dbReference type="HOGENOM" id="CLU_016755_1_2_11"/>
<evidence type="ECO:0000256" key="4">
    <source>
        <dbReference type="ARBA" id="ARBA00022857"/>
    </source>
</evidence>
<dbReference type="PRINTS" id="PR00411">
    <property type="entry name" value="PNDRDTASEI"/>
</dbReference>
<dbReference type="InterPro" id="IPR023753">
    <property type="entry name" value="FAD/NAD-binding_dom"/>
</dbReference>
<dbReference type="FunCoup" id="C8XJA7">
    <property type="interactions" value="51"/>
</dbReference>
<feature type="binding site" evidence="9">
    <location>
        <position position="47"/>
    </location>
    <ligand>
        <name>FAD</name>
        <dbReference type="ChEBI" id="CHEBI:57692"/>
    </ligand>
</feature>
<accession>C8XJA7</accession>
<evidence type="ECO:0000256" key="3">
    <source>
        <dbReference type="ARBA" id="ARBA00022827"/>
    </source>
</evidence>
<feature type="disulfide bond" description="Redox-active" evidence="10">
    <location>
        <begin position="38"/>
        <end position="43"/>
    </location>
</feature>
<feature type="domain" description="FAD/NAD(P)-binding" evidence="13">
    <location>
        <begin position="3"/>
        <end position="329"/>
    </location>
</feature>
<dbReference type="SUPFAM" id="SSF55424">
    <property type="entry name" value="FAD/NAD-linked reductases, dimerisation (C-terminal) domain"/>
    <property type="match status" value="1"/>
</dbReference>
<dbReference type="PIRSF" id="PIRSF000350">
    <property type="entry name" value="Mercury_reductase_MerA"/>
    <property type="match status" value="1"/>
</dbReference>
<gene>
    <name evidence="14" type="ordered locus">Namu_2195</name>
</gene>
<dbReference type="KEGG" id="nml:Namu_2195"/>
<evidence type="ECO:0000256" key="10">
    <source>
        <dbReference type="PIRSR" id="PIRSR000350-4"/>
    </source>
</evidence>
<protein>
    <submittedName>
        <fullName evidence="14">Pyridine nucleotide-disulfide oxidoreductase dimerization region</fullName>
    </submittedName>
</protein>
<evidence type="ECO:0000313" key="15">
    <source>
        <dbReference type="Proteomes" id="UP000002218"/>
    </source>
</evidence>
<dbReference type="GO" id="GO:0016668">
    <property type="term" value="F:oxidoreductase activity, acting on a sulfur group of donors, NAD(P) as acceptor"/>
    <property type="evidence" value="ECO:0007669"/>
    <property type="project" value="InterPro"/>
</dbReference>
<dbReference type="Gene3D" id="3.30.390.30">
    <property type="match status" value="1"/>
</dbReference>
<dbReference type="SUPFAM" id="SSF51905">
    <property type="entry name" value="FAD/NAD(P)-binding domain"/>
    <property type="match status" value="1"/>
</dbReference>
<keyword evidence="9" id="KW-0520">NAD</keyword>
<dbReference type="Pfam" id="PF07992">
    <property type="entry name" value="Pyr_redox_2"/>
    <property type="match status" value="1"/>
</dbReference>
<dbReference type="PROSITE" id="PS00076">
    <property type="entry name" value="PYRIDINE_REDOX_1"/>
    <property type="match status" value="1"/>
</dbReference>
<dbReference type="PANTHER" id="PTHR43014">
    <property type="entry name" value="MERCURIC REDUCTASE"/>
    <property type="match status" value="1"/>
</dbReference>
<evidence type="ECO:0000256" key="9">
    <source>
        <dbReference type="PIRSR" id="PIRSR000350-3"/>
    </source>
</evidence>
<evidence type="ECO:0000256" key="6">
    <source>
        <dbReference type="ARBA" id="ARBA00023157"/>
    </source>
</evidence>
<dbReference type="RefSeq" id="WP_015747464.1">
    <property type="nucleotide sequence ID" value="NC_013235.1"/>
</dbReference>
<dbReference type="STRING" id="479431.Namu_2195"/>
<evidence type="ECO:0000256" key="11">
    <source>
        <dbReference type="RuleBase" id="RU003691"/>
    </source>
</evidence>
<dbReference type="AlphaFoldDB" id="C8XJA7"/>
<sequence length="469" mass="50762">MHFDLVVVGSGSGNTILGREFRDQRVALVESGAFGGTCLNAGCIPTKSFVYPADLADAVTRADRLGLKATVAPVDWAVLRDRIFSRTDEISAHGLEYRQGDKWPNLEMLTGIARFTGVKSMAVDLTAGGRVDLTADRFVLAAGGRPVIPDIPGLDEEIVGEGVVHTSDTIMRIAQRPDRIVIIGGGYIAAEFAHVFDAFGSRVTQVVRGSRLLRHHDEDVATTFTDHVRARYDLRRDTEICGIKPLDGQGVRVFLEGPYGEATVDADVLLLATGRRPNSDLLNLPATGVTVNEQSRVVVDEYQETVVPGIYALGDLSSPYALKHVANHEARVVRHNLNHPDDRITTDHRFVPAAVFTEPQIAAVGLTEQQAREQGVEYVVGRRDYGGTAAGWAREDTTGFAKVLADPRTGLLLGAHVIGPEAATVIQPLVQAMSFGQRAHDVARGQYWIHPALPEVIENALLALPRPTG</sequence>
<dbReference type="InterPro" id="IPR004099">
    <property type="entry name" value="Pyr_nucl-diS_OxRdtase_dimer"/>
</dbReference>
<name>C8XJA7_NAKMY</name>
<dbReference type="eggNOG" id="COG1249">
    <property type="taxonomic scope" value="Bacteria"/>
</dbReference>
<keyword evidence="5 11" id="KW-0560">Oxidoreductase</keyword>
<feature type="domain" description="Pyridine nucleotide-disulphide oxidoreductase dimerisation" evidence="12">
    <location>
        <begin position="351"/>
        <end position="460"/>
    </location>
</feature>
<proteinExistence type="inferred from homology"/>